<gene>
    <name evidence="2" type="ORF">IFJ97_07905</name>
</gene>
<evidence type="ECO:0000313" key="3">
    <source>
        <dbReference type="Proteomes" id="UP000598633"/>
    </source>
</evidence>
<dbReference type="SUPFAM" id="SSF54909">
    <property type="entry name" value="Dimeric alpha+beta barrel"/>
    <property type="match status" value="1"/>
</dbReference>
<dbReference type="EMBL" id="JACXWA010000125">
    <property type="protein sequence ID" value="MBD3871266.1"/>
    <property type="molecule type" value="Genomic_DNA"/>
</dbReference>
<keyword evidence="2" id="KW-0560">Oxidoreductase</keyword>
<dbReference type="InterPro" id="IPR007138">
    <property type="entry name" value="ABM_dom"/>
</dbReference>
<keyword evidence="2" id="KW-0503">Monooxygenase</keyword>
<evidence type="ECO:0000259" key="1">
    <source>
        <dbReference type="Pfam" id="PF03992"/>
    </source>
</evidence>
<feature type="domain" description="ABM" evidence="1">
    <location>
        <begin position="12"/>
        <end position="73"/>
    </location>
</feature>
<dbReference type="InterPro" id="IPR011008">
    <property type="entry name" value="Dimeric_a/b-barrel"/>
</dbReference>
<accession>A0A8J7C5V1</accession>
<dbReference type="Pfam" id="PF03992">
    <property type="entry name" value="ABM"/>
    <property type="match status" value="1"/>
</dbReference>
<dbReference type="Proteomes" id="UP000598633">
    <property type="component" value="Unassembled WGS sequence"/>
</dbReference>
<dbReference type="GO" id="GO:0004497">
    <property type="term" value="F:monooxygenase activity"/>
    <property type="evidence" value="ECO:0007669"/>
    <property type="project" value="UniProtKB-KW"/>
</dbReference>
<organism evidence="2 3">
    <name type="scientific">Candidatus Sulfomarinibacter kjeldsenii</name>
    <dbReference type="NCBI Taxonomy" id="2885994"/>
    <lineage>
        <taxon>Bacteria</taxon>
        <taxon>Pseudomonadati</taxon>
        <taxon>Acidobacteriota</taxon>
        <taxon>Thermoanaerobaculia</taxon>
        <taxon>Thermoanaerobaculales</taxon>
        <taxon>Candidatus Sulfomarinibacteraceae</taxon>
        <taxon>Candidatus Sulfomarinibacter</taxon>
    </lineage>
</organism>
<dbReference type="AlphaFoldDB" id="A0A8J7C5V1"/>
<dbReference type="Gene3D" id="3.30.70.100">
    <property type="match status" value="1"/>
</dbReference>
<evidence type="ECO:0000313" key="2">
    <source>
        <dbReference type="EMBL" id="MBD3871266.1"/>
    </source>
</evidence>
<reference evidence="2 3" key="1">
    <citation type="submission" date="2020-08" db="EMBL/GenBank/DDBJ databases">
        <title>Acidobacteriota in marine sediments use diverse sulfur dissimilation pathways.</title>
        <authorList>
            <person name="Wasmund K."/>
        </authorList>
    </citation>
    <scope>NUCLEOTIDE SEQUENCE [LARGE SCALE GENOMIC DNA]</scope>
    <source>
        <strain evidence="2">MAG AM3-A</strain>
    </source>
</reference>
<comment type="caution">
    <text evidence="2">The sequence shown here is derived from an EMBL/GenBank/DDBJ whole genome shotgun (WGS) entry which is preliminary data.</text>
</comment>
<proteinExistence type="predicted"/>
<protein>
    <submittedName>
        <fullName evidence="2">Antibiotic biosynthesis monooxygenase</fullName>
    </submittedName>
</protein>
<name>A0A8J7C5V1_9BACT</name>
<sequence>MAHIMVHHRVKDFETWKKVFDEHAEERTAAGCTGGELFQCSDDPNDVVIRLSWDSAENARAFTLSENTRETMAKGGVVGEPILVFLNEPEHVEK</sequence>